<dbReference type="Gene3D" id="1.20.1250.20">
    <property type="entry name" value="MFS general substrate transporter like domains"/>
    <property type="match status" value="1"/>
</dbReference>
<feature type="transmembrane region" description="Helical" evidence="7">
    <location>
        <begin position="139"/>
        <end position="161"/>
    </location>
</feature>
<evidence type="ECO:0000256" key="4">
    <source>
        <dbReference type="ARBA" id="ARBA00022692"/>
    </source>
</evidence>
<feature type="transmembrane region" description="Helical" evidence="7">
    <location>
        <begin position="167"/>
        <end position="189"/>
    </location>
</feature>
<evidence type="ECO:0000256" key="2">
    <source>
        <dbReference type="ARBA" id="ARBA00022448"/>
    </source>
</evidence>
<dbReference type="InterPro" id="IPR004638">
    <property type="entry name" value="EmrB-like"/>
</dbReference>
<feature type="transmembrane region" description="Helical" evidence="7">
    <location>
        <begin position="272"/>
        <end position="294"/>
    </location>
</feature>
<evidence type="ECO:0000313" key="10">
    <source>
        <dbReference type="Proteomes" id="UP000186465"/>
    </source>
</evidence>
<dbReference type="GO" id="GO:0022857">
    <property type="term" value="F:transmembrane transporter activity"/>
    <property type="evidence" value="ECO:0007669"/>
    <property type="project" value="InterPro"/>
</dbReference>
<feature type="transmembrane region" description="Helical" evidence="7">
    <location>
        <begin position="361"/>
        <end position="379"/>
    </location>
</feature>
<keyword evidence="10" id="KW-1185">Reference proteome</keyword>
<dbReference type="PANTHER" id="PTHR42718">
    <property type="entry name" value="MAJOR FACILITATOR SUPERFAMILY MULTIDRUG TRANSPORTER MFSC"/>
    <property type="match status" value="1"/>
</dbReference>
<dbReference type="OrthoDB" id="7375466at2"/>
<gene>
    <name evidence="9" type="ORF">BM477_06955</name>
</gene>
<feature type="transmembrane region" description="Helical" evidence="7">
    <location>
        <begin position="80"/>
        <end position="100"/>
    </location>
</feature>
<keyword evidence="6 7" id="KW-0472">Membrane</keyword>
<feature type="transmembrane region" description="Helical" evidence="7">
    <location>
        <begin position="408"/>
        <end position="425"/>
    </location>
</feature>
<keyword evidence="5 7" id="KW-1133">Transmembrane helix</keyword>
<evidence type="ECO:0000256" key="3">
    <source>
        <dbReference type="ARBA" id="ARBA00022475"/>
    </source>
</evidence>
<feature type="transmembrane region" description="Helical" evidence="7">
    <location>
        <begin position="306"/>
        <end position="324"/>
    </location>
</feature>
<feature type="transmembrane region" description="Helical" evidence="7">
    <location>
        <begin position="437"/>
        <end position="455"/>
    </location>
</feature>
<dbReference type="InterPro" id="IPR020846">
    <property type="entry name" value="MFS_dom"/>
</dbReference>
<dbReference type="STRING" id="156892.BM477_06955"/>
<dbReference type="InterPro" id="IPR011701">
    <property type="entry name" value="MFS"/>
</dbReference>
<protein>
    <recommendedName>
        <fullName evidence="8">Major facilitator superfamily (MFS) profile domain-containing protein</fullName>
    </recommendedName>
</protein>
<dbReference type="PANTHER" id="PTHR42718:SF42">
    <property type="entry name" value="EXPORT PROTEIN"/>
    <property type="match status" value="1"/>
</dbReference>
<organism evidence="9 10">
    <name type="scientific">Boudabousia marimammalium</name>
    <dbReference type="NCBI Taxonomy" id="156892"/>
    <lineage>
        <taxon>Bacteria</taxon>
        <taxon>Bacillati</taxon>
        <taxon>Actinomycetota</taxon>
        <taxon>Actinomycetes</taxon>
        <taxon>Actinomycetales</taxon>
        <taxon>Actinomycetaceae</taxon>
        <taxon>Boudabousia</taxon>
    </lineage>
</organism>
<proteinExistence type="predicted"/>
<dbReference type="Gene3D" id="1.20.1720.10">
    <property type="entry name" value="Multidrug resistance protein D"/>
    <property type="match status" value="1"/>
</dbReference>
<name>A0A1Q5PL91_9ACTO</name>
<dbReference type="SUPFAM" id="SSF103473">
    <property type="entry name" value="MFS general substrate transporter"/>
    <property type="match status" value="2"/>
</dbReference>
<reference evidence="10" key="1">
    <citation type="submission" date="2016-11" db="EMBL/GenBank/DDBJ databases">
        <title>Actinomyces gypaetusis sp. nov. isolated from Gypaetus barbatus in Qinghai Tibet Plateau China.</title>
        <authorList>
            <person name="Meng X."/>
        </authorList>
    </citation>
    <scope>NUCLEOTIDE SEQUENCE [LARGE SCALE GENOMIC DNA]</scope>
    <source>
        <strain evidence="10">DSM 15383</strain>
    </source>
</reference>
<keyword evidence="2" id="KW-0813">Transport</keyword>
<comment type="subcellular location">
    <subcellularLocation>
        <location evidence="1">Cell membrane</location>
        <topology evidence="1">Multi-pass membrane protein</topology>
    </subcellularLocation>
</comment>
<feature type="transmembrane region" description="Helical" evidence="7">
    <location>
        <begin position="231"/>
        <end position="251"/>
    </location>
</feature>
<feature type="domain" description="Major facilitator superfamily (MFS) profile" evidence="8">
    <location>
        <begin position="15"/>
        <end position="460"/>
    </location>
</feature>
<evidence type="ECO:0000313" key="9">
    <source>
        <dbReference type="EMBL" id="OKL47397.1"/>
    </source>
</evidence>
<dbReference type="NCBIfam" id="TIGR00711">
    <property type="entry name" value="efflux_EmrB"/>
    <property type="match status" value="1"/>
</dbReference>
<feature type="transmembrane region" description="Helical" evidence="7">
    <location>
        <begin position="106"/>
        <end position="127"/>
    </location>
</feature>
<dbReference type="Proteomes" id="UP000186465">
    <property type="component" value="Unassembled WGS sequence"/>
</dbReference>
<comment type="caution">
    <text evidence="9">The sequence shown here is derived from an EMBL/GenBank/DDBJ whole genome shotgun (WGS) entry which is preliminary data.</text>
</comment>
<dbReference type="PRINTS" id="PR01036">
    <property type="entry name" value="TCRTETB"/>
</dbReference>
<evidence type="ECO:0000259" key="8">
    <source>
        <dbReference type="PROSITE" id="PS50850"/>
    </source>
</evidence>
<sequence length="462" mass="49492">MTETSTLTSAQAWRALAAMMIGFFMLLLDSTVVAVATPQFQEQLGASLNAVVWVTSIYLLTGAIPLLVTGRLGDRYGQRTMYLVGVGLFTASSLWCGLASSVEMLIVARAFQGLGGAIIAPQILSVISRIFPRNKRGAAMGIWGMVAGLASLLGPLMGGIIVGYFSWHWIFIINVPIGLVSLILTSLWVPQLERTARRIDIPSVLVSMLAVFAIVFALQQGQALGWPAWSWLMLLGGVFLTALFIFMQYLTNRRGKDALVPLSLFKDRNFSVGSFAITTMGFAMGGFALPISIYLQQGAGLAVEQAGLFFMPMAVISGSLSPLTGRLSDRIHPRHLLMIGYGFMGAGFVTAVFVMRDGVSFWWLLAAIALKGVGNAFVWSPNSTVTMRDIDTAMSGSASGVYNTTRQVGSVMGAAAIGAMMQWGVASTTVVEAMGNAMILPSLAALVGFISILFLRDSRPIR</sequence>
<evidence type="ECO:0000256" key="5">
    <source>
        <dbReference type="ARBA" id="ARBA00022989"/>
    </source>
</evidence>
<evidence type="ECO:0000256" key="6">
    <source>
        <dbReference type="ARBA" id="ARBA00023136"/>
    </source>
</evidence>
<dbReference type="Pfam" id="PF07690">
    <property type="entry name" value="MFS_1"/>
    <property type="match status" value="1"/>
</dbReference>
<keyword evidence="3" id="KW-1003">Cell membrane</keyword>
<accession>A0A1Q5PL91</accession>
<dbReference type="AlphaFoldDB" id="A0A1Q5PL91"/>
<feature type="transmembrane region" description="Helical" evidence="7">
    <location>
        <begin position="336"/>
        <end position="355"/>
    </location>
</feature>
<dbReference type="GO" id="GO:0005886">
    <property type="term" value="C:plasma membrane"/>
    <property type="evidence" value="ECO:0007669"/>
    <property type="project" value="UniProtKB-SubCell"/>
</dbReference>
<evidence type="ECO:0000256" key="1">
    <source>
        <dbReference type="ARBA" id="ARBA00004651"/>
    </source>
</evidence>
<evidence type="ECO:0000256" key="7">
    <source>
        <dbReference type="SAM" id="Phobius"/>
    </source>
</evidence>
<dbReference type="InterPro" id="IPR036259">
    <property type="entry name" value="MFS_trans_sf"/>
</dbReference>
<dbReference type="PROSITE" id="PS50850">
    <property type="entry name" value="MFS"/>
    <property type="match status" value="1"/>
</dbReference>
<keyword evidence="4 7" id="KW-0812">Transmembrane</keyword>
<feature type="transmembrane region" description="Helical" evidence="7">
    <location>
        <begin position="48"/>
        <end position="68"/>
    </location>
</feature>
<feature type="transmembrane region" description="Helical" evidence="7">
    <location>
        <begin position="201"/>
        <end position="219"/>
    </location>
</feature>
<dbReference type="RefSeq" id="WP_075361968.1">
    <property type="nucleotide sequence ID" value="NZ_MPDM01000007.1"/>
</dbReference>
<dbReference type="EMBL" id="MPDM01000007">
    <property type="protein sequence ID" value="OKL47397.1"/>
    <property type="molecule type" value="Genomic_DNA"/>
</dbReference>
<feature type="transmembrane region" description="Helical" evidence="7">
    <location>
        <begin position="12"/>
        <end position="36"/>
    </location>
</feature>